<comment type="caution">
    <text evidence="4">The sequence shown here is derived from an EMBL/GenBank/DDBJ whole genome shotgun (WGS) entry which is preliminary data.</text>
</comment>
<accession>A0AAU9VYD3</accession>
<keyword evidence="3" id="KW-0472">Membrane</keyword>
<feature type="transmembrane region" description="Helical" evidence="3">
    <location>
        <begin position="56"/>
        <end position="78"/>
    </location>
</feature>
<feature type="transmembrane region" description="Helical" evidence="3">
    <location>
        <begin position="84"/>
        <end position="107"/>
    </location>
</feature>
<dbReference type="EMBL" id="CALNXJ010000005">
    <property type="protein sequence ID" value="CAH3039401.1"/>
    <property type="molecule type" value="Genomic_DNA"/>
</dbReference>
<sequence length="277" mass="29462">MTPNEGESQIDLVTCTTQLTCSIRQWSVKRQETIETLRSLADELMEHYKNVHIAKISGSSASIGGFVLAATGFGLAAVSLGTSLILSAVGGAICAGGGATVAGSSIVQSKIFKTKLATAQEIIDADRKAQEPVQRLLDDLCREVSKESFSSVKNSLACNVSVALLVKNLVDVSNGINMTGASVATTVASEGMDGILRSIGIAGNTARIGIFAVSIALLPLDIYTMVTSFTEIDSVRKGKKEKEPEAVKKLRQLADDLEKEMNEILQAVEEFQRKKPL</sequence>
<dbReference type="GO" id="GO:0042157">
    <property type="term" value="P:lipoprotein metabolic process"/>
    <property type="evidence" value="ECO:0007669"/>
    <property type="project" value="InterPro"/>
</dbReference>
<reference evidence="4 5" key="1">
    <citation type="submission" date="2022-05" db="EMBL/GenBank/DDBJ databases">
        <authorList>
            <consortium name="Genoscope - CEA"/>
            <person name="William W."/>
        </authorList>
    </citation>
    <scope>NUCLEOTIDE SEQUENCE [LARGE SCALE GENOMIC DNA]</scope>
</reference>
<dbReference type="AlphaFoldDB" id="A0AAU9VYD3"/>
<name>A0AAU9VYD3_9CNID</name>
<evidence type="ECO:0000256" key="1">
    <source>
        <dbReference type="ARBA" id="ARBA00010090"/>
    </source>
</evidence>
<dbReference type="GO" id="GO:0016020">
    <property type="term" value="C:membrane"/>
    <property type="evidence" value="ECO:0007669"/>
    <property type="project" value="TreeGrafter"/>
</dbReference>
<keyword evidence="3" id="KW-0812">Transmembrane</keyword>
<dbReference type="GO" id="GO:0005576">
    <property type="term" value="C:extracellular region"/>
    <property type="evidence" value="ECO:0007669"/>
    <property type="project" value="InterPro"/>
</dbReference>
<keyword evidence="5" id="KW-1185">Reference proteome</keyword>
<organism evidence="4 5">
    <name type="scientific">Pocillopora meandrina</name>
    <dbReference type="NCBI Taxonomy" id="46732"/>
    <lineage>
        <taxon>Eukaryota</taxon>
        <taxon>Metazoa</taxon>
        <taxon>Cnidaria</taxon>
        <taxon>Anthozoa</taxon>
        <taxon>Hexacorallia</taxon>
        <taxon>Scleractinia</taxon>
        <taxon>Astrocoeniina</taxon>
        <taxon>Pocilloporidae</taxon>
        <taxon>Pocillopora</taxon>
    </lineage>
</organism>
<evidence type="ECO:0000313" key="5">
    <source>
        <dbReference type="Proteomes" id="UP001159428"/>
    </source>
</evidence>
<evidence type="ECO:0000256" key="3">
    <source>
        <dbReference type="SAM" id="Phobius"/>
    </source>
</evidence>
<proteinExistence type="inferred from homology"/>
<keyword evidence="3" id="KW-1133">Transmembrane helix</keyword>
<evidence type="ECO:0000313" key="4">
    <source>
        <dbReference type="EMBL" id="CAH3039401.1"/>
    </source>
</evidence>
<dbReference type="Proteomes" id="UP001159428">
    <property type="component" value="Unassembled WGS sequence"/>
</dbReference>
<comment type="similarity">
    <text evidence="1">Belongs to the apolipoprotein L family.</text>
</comment>
<dbReference type="GO" id="GO:0006869">
    <property type="term" value="P:lipid transport"/>
    <property type="evidence" value="ECO:0007669"/>
    <property type="project" value="InterPro"/>
</dbReference>
<protein>
    <recommendedName>
        <fullName evidence="6">Apolipoprotein L3-like</fullName>
    </recommendedName>
</protein>
<gene>
    <name evidence="4" type="ORF">PMEA_00025989</name>
</gene>
<feature type="coiled-coil region" evidence="2">
    <location>
        <begin position="240"/>
        <end position="274"/>
    </location>
</feature>
<dbReference type="InterPro" id="IPR008405">
    <property type="entry name" value="ApoL"/>
</dbReference>
<dbReference type="PANTHER" id="PTHR14096:SF28">
    <property type="entry name" value="APOLIPOPROTEIN L, 1-RELATED"/>
    <property type="match status" value="1"/>
</dbReference>
<dbReference type="GO" id="GO:0008289">
    <property type="term" value="F:lipid binding"/>
    <property type="evidence" value="ECO:0007669"/>
    <property type="project" value="InterPro"/>
</dbReference>
<evidence type="ECO:0000256" key="2">
    <source>
        <dbReference type="SAM" id="Coils"/>
    </source>
</evidence>
<evidence type="ECO:0008006" key="6">
    <source>
        <dbReference type="Google" id="ProtNLM"/>
    </source>
</evidence>
<dbReference type="Pfam" id="PF05461">
    <property type="entry name" value="ApoL"/>
    <property type="match status" value="1"/>
</dbReference>
<keyword evidence="2" id="KW-0175">Coiled coil</keyword>
<dbReference type="PANTHER" id="PTHR14096">
    <property type="entry name" value="APOLIPOPROTEIN L"/>
    <property type="match status" value="1"/>
</dbReference>